<evidence type="ECO:0000313" key="1">
    <source>
        <dbReference type="EMBL" id="HIR46330.1"/>
    </source>
</evidence>
<dbReference type="EMBL" id="DVGZ01000016">
    <property type="protein sequence ID" value="HIR46330.1"/>
    <property type="molecule type" value="Genomic_DNA"/>
</dbReference>
<dbReference type="Proteomes" id="UP000824242">
    <property type="component" value="Unassembled WGS sequence"/>
</dbReference>
<reference evidence="1" key="1">
    <citation type="submission" date="2020-10" db="EMBL/GenBank/DDBJ databases">
        <authorList>
            <person name="Gilroy R."/>
        </authorList>
    </citation>
    <scope>NUCLEOTIDE SEQUENCE</scope>
    <source>
        <strain evidence="1">ChiSxjej1B13-7958</strain>
    </source>
</reference>
<gene>
    <name evidence="1" type="ORF">IAB89_01535</name>
</gene>
<sequence length="145" mass="16173">MTVTFCGHRTLEHPVQVKSWLREVVCDLIGQGANIFLLGGYGAFDLMAAQIVHELKAKFPDIESTLVLAYLSTDVDLQLYDNSLYPPLEDVPPRYAISRRNRWLVENSDIVVAYVQHSWGGAATTLSFAAHKGKPIIVYPNKLDA</sequence>
<dbReference type="Gene3D" id="3.40.50.450">
    <property type="match status" value="1"/>
</dbReference>
<dbReference type="AlphaFoldDB" id="A0A9D1AMS3"/>
<accession>A0A9D1AMS3</accession>
<proteinExistence type="predicted"/>
<organism evidence="1 2">
    <name type="scientific">Candidatus Caccousia avicola</name>
    <dbReference type="NCBI Taxonomy" id="2840721"/>
    <lineage>
        <taxon>Bacteria</taxon>
        <taxon>Bacillati</taxon>
        <taxon>Bacillota</taxon>
        <taxon>Clostridia</taxon>
        <taxon>Eubacteriales</taxon>
        <taxon>Oscillospiraceae</taxon>
        <taxon>Oscillospiraceae incertae sedis</taxon>
        <taxon>Candidatus Caccousia</taxon>
    </lineage>
</organism>
<protein>
    <recommendedName>
        <fullName evidence="3">DUF1273 family protein</fullName>
    </recommendedName>
</protein>
<evidence type="ECO:0000313" key="2">
    <source>
        <dbReference type="Proteomes" id="UP000824242"/>
    </source>
</evidence>
<evidence type="ECO:0008006" key="3">
    <source>
        <dbReference type="Google" id="ProtNLM"/>
    </source>
</evidence>
<name>A0A9D1AMS3_9FIRM</name>
<comment type="caution">
    <text evidence="1">The sequence shown here is derived from an EMBL/GenBank/DDBJ whole genome shotgun (WGS) entry which is preliminary data.</text>
</comment>
<dbReference type="SUPFAM" id="SSF102405">
    <property type="entry name" value="MCP/YpsA-like"/>
    <property type="match status" value="1"/>
</dbReference>
<reference evidence="1" key="2">
    <citation type="journal article" date="2021" name="PeerJ">
        <title>Extensive microbial diversity within the chicken gut microbiome revealed by metagenomics and culture.</title>
        <authorList>
            <person name="Gilroy R."/>
            <person name="Ravi A."/>
            <person name="Getino M."/>
            <person name="Pursley I."/>
            <person name="Horton D.L."/>
            <person name="Alikhan N.F."/>
            <person name="Baker D."/>
            <person name="Gharbi K."/>
            <person name="Hall N."/>
            <person name="Watson M."/>
            <person name="Adriaenssens E.M."/>
            <person name="Foster-Nyarko E."/>
            <person name="Jarju S."/>
            <person name="Secka A."/>
            <person name="Antonio M."/>
            <person name="Oren A."/>
            <person name="Chaudhuri R.R."/>
            <person name="La Ragione R."/>
            <person name="Hildebrand F."/>
            <person name="Pallen M.J."/>
        </authorList>
    </citation>
    <scope>NUCLEOTIDE SEQUENCE</scope>
    <source>
        <strain evidence="1">ChiSxjej1B13-7958</strain>
    </source>
</reference>